<protein>
    <submittedName>
        <fullName evidence="1">Metal-sensing transcriptional repressor</fullName>
    </submittedName>
</protein>
<dbReference type="PANTHER" id="PTHR33677:SF5">
    <property type="entry name" value="TRANSCRIPTIONAL REPRESSOR FRMR"/>
    <property type="match status" value="1"/>
</dbReference>
<evidence type="ECO:0000313" key="2">
    <source>
        <dbReference type="Proteomes" id="UP000823614"/>
    </source>
</evidence>
<dbReference type="GO" id="GO:0045892">
    <property type="term" value="P:negative regulation of DNA-templated transcription"/>
    <property type="evidence" value="ECO:0007669"/>
    <property type="project" value="UniProtKB-ARBA"/>
</dbReference>
<dbReference type="InterPro" id="IPR038390">
    <property type="entry name" value="Metal_Tscrpt_repr_sf"/>
</dbReference>
<gene>
    <name evidence="1" type="ORF">IAA89_00140</name>
</gene>
<reference evidence="1" key="1">
    <citation type="submission" date="2020-10" db="EMBL/GenBank/DDBJ databases">
        <authorList>
            <person name="Gilroy R."/>
        </authorList>
    </citation>
    <scope>NUCLEOTIDE SEQUENCE</scope>
    <source>
        <strain evidence="1">C6-149</strain>
    </source>
</reference>
<sequence length="88" mass="9998">MNNCDTTNLINRLKRIEGQVRGIQRMISDGEADCKSVINQMTAVRSAMNNLMGIVMTENLKNIVEYPEKDDQLQQKKLADAIDMIVKK</sequence>
<dbReference type="Gene3D" id="1.20.58.1000">
    <property type="entry name" value="Metal-sensitive repressor, helix protomer"/>
    <property type="match status" value="1"/>
</dbReference>
<dbReference type="AlphaFoldDB" id="A0A9D9H8C9"/>
<dbReference type="Proteomes" id="UP000823614">
    <property type="component" value="Unassembled WGS sequence"/>
</dbReference>
<dbReference type="InterPro" id="IPR003735">
    <property type="entry name" value="Metal_Tscrpt_repr"/>
</dbReference>
<name>A0A9D9H8C9_9LACO</name>
<proteinExistence type="predicted"/>
<dbReference type="EMBL" id="JADIMP010000005">
    <property type="protein sequence ID" value="MBO8440852.1"/>
    <property type="molecule type" value="Genomic_DNA"/>
</dbReference>
<comment type="caution">
    <text evidence="1">The sequence shown here is derived from an EMBL/GenBank/DDBJ whole genome shotgun (WGS) entry which is preliminary data.</text>
</comment>
<dbReference type="PANTHER" id="PTHR33677">
    <property type="entry name" value="TRANSCRIPTIONAL REPRESSOR FRMR-RELATED"/>
    <property type="match status" value="1"/>
</dbReference>
<evidence type="ECO:0000313" key="1">
    <source>
        <dbReference type="EMBL" id="MBO8440852.1"/>
    </source>
</evidence>
<reference evidence="1" key="2">
    <citation type="journal article" date="2021" name="PeerJ">
        <title>Extensive microbial diversity within the chicken gut microbiome revealed by metagenomics and culture.</title>
        <authorList>
            <person name="Gilroy R."/>
            <person name="Ravi A."/>
            <person name="Getino M."/>
            <person name="Pursley I."/>
            <person name="Horton D.L."/>
            <person name="Alikhan N.F."/>
            <person name="Baker D."/>
            <person name="Gharbi K."/>
            <person name="Hall N."/>
            <person name="Watson M."/>
            <person name="Adriaenssens E.M."/>
            <person name="Foster-Nyarko E."/>
            <person name="Jarju S."/>
            <person name="Secka A."/>
            <person name="Antonio M."/>
            <person name="Oren A."/>
            <person name="Chaudhuri R.R."/>
            <person name="La Ragione R."/>
            <person name="Hildebrand F."/>
            <person name="Pallen M.J."/>
        </authorList>
    </citation>
    <scope>NUCLEOTIDE SEQUENCE</scope>
    <source>
        <strain evidence="1">C6-149</strain>
    </source>
</reference>
<dbReference type="GO" id="GO:0003677">
    <property type="term" value="F:DNA binding"/>
    <property type="evidence" value="ECO:0007669"/>
    <property type="project" value="InterPro"/>
</dbReference>
<accession>A0A9D9H8C9</accession>
<organism evidence="1 2">
    <name type="scientific">Candidatus Gallilactobacillus intestinavium</name>
    <dbReference type="NCBI Taxonomy" id="2840838"/>
    <lineage>
        <taxon>Bacteria</taxon>
        <taxon>Bacillati</taxon>
        <taxon>Bacillota</taxon>
        <taxon>Bacilli</taxon>
        <taxon>Lactobacillales</taxon>
        <taxon>Lactobacillaceae</taxon>
        <taxon>Lactobacillaceae incertae sedis</taxon>
        <taxon>Candidatus Gallilactobacillus</taxon>
    </lineage>
</organism>
<dbReference type="GO" id="GO:0046872">
    <property type="term" value="F:metal ion binding"/>
    <property type="evidence" value="ECO:0007669"/>
    <property type="project" value="InterPro"/>
</dbReference>
<dbReference type="Pfam" id="PF02583">
    <property type="entry name" value="Trns_repr_metal"/>
    <property type="match status" value="1"/>
</dbReference>